<gene>
    <name evidence="2" type="ORF">TH53_18475</name>
</gene>
<dbReference type="AlphaFoldDB" id="A0A0D0F2W9"/>
<keyword evidence="1" id="KW-0812">Transmembrane</keyword>
<keyword evidence="1" id="KW-0472">Membrane</keyword>
<feature type="transmembrane region" description="Helical" evidence="1">
    <location>
        <begin position="122"/>
        <end position="142"/>
    </location>
</feature>
<dbReference type="EMBL" id="JXRA01000080">
    <property type="protein sequence ID" value="KIO75878.1"/>
    <property type="molecule type" value="Genomic_DNA"/>
</dbReference>
<keyword evidence="1" id="KW-1133">Transmembrane helix</keyword>
<dbReference type="Proteomes" id="UP000032049">
    <property type="component" value="Unassembled WGS sequence"/>
</dbReference>
<evidence type="ECO:0000256" key="1">
    <source>
        <dbReference type="SAM" id="Phobius"/>
    </source>
</evidence>
<organism evidence="2 3">
    <name type="scientific">Pedobacter lusitanus</name>
    <dbReference type="NCBI Taxonomy" id="1503925"/>
    <lineage>
        <taxon>Bacteria</taxon>
        <taxon>Pseudomonadati</taxon>
        <taxon>Bacteroidota</taxon>
        <taxon>Sphingobacteriia</taxon>
        <taxon>Sphingobacteriales</taxon>
        <taxon>Sphingobacteriaceae</taxon>
        <taxon>Pedobacter</taxon>
    </lineage>
</organism>
<evidence type="ECO:0008006" key="4">
    <source>
        <dbReference type="Google" id="ProtNLM"/>
    </source>
</evidence>
<sequence length="143" mass="15872">MAMVIFLTLLNALIFIALSVIHIYWAFGGRWAKELSVPTIDSGQKLFVPGVRATLTVAAGLLMFAGINLCIRVFPDSGLQLLYLRYGILLIGLIFLLRAIGDFNYIGLAKKQKSSAFAKNDTLFYVPLCLLIFISHLLIFALF</sequence>
<evidence type="ECO:0000313" key="2">
    <source>
        <dbReference type="EMBL" id="KIO75878.1"/>
    </source>
</evidence>
<name>A0A0D0F2W9_9SPHI</name>
<proteinExistence type="predicted"/>
<accession>A0A0D0F2W9</accession>
<feature type="transmembrane region" description="Helical" evidence="1">
    <location>
        <begin position="81"/>
        <end position="101"/>
    </location>
</feature>
<keyword evidence="3" id="KW-1185">Reference proteome</keyword>
<comment type="caution">
    <text evidence="2">The sequence shown here is derived from an EMBL/GenBank/DDBJ whole genome shotgun (WGS) entry which is preliminary data.</text>
</comment>
<feature type="transmembrane region" description="Helical" evidence="1">
    <location>
        <begin position="53"/>
        <end position="75"/>
    </location>
</feature>
<dbReference type="STRING" id="1503925.TH53_18475"/>
<protein>
    <recommendedName>
        <fullName evidence="4">DUF3995 domain-containing protein</fullName>
    </recommendedName>
</protein>
<evidence type="ECO:0000313" key="3">
    <source>
        <dbReference type="Proteomes" id="UP000032049"/>
    </source>
</evidence>
<dbReference type="InterPro" id="IPR025058">
    <property type="entry name" value="DUF3995"/>
</dbReference>
<dbReference type="Pfam" id="PF13160">
    <property type="entry name" value="DUF3995"/>
    <property type="match status" value="1"/>
</dbReference>
<feature type="transmembrane region" description="Helical" evidence="1">
    <location>
        <begin position="6"/>
        <end position="27"/>
    </location>
</feature>
<reference evidence="2 3" key="1">
    <citation type="submission" date="2015-01" db="EMBL/GenBank/DDBJ databases">
        <title>Draft genome sequence of Pedobacter sp. NL19 isolated from sludge of an effluent treatment pond in an abandoned uranium mine.</title>
        <authorList>
            <person name="Santos T."/>
            <person name="Caetano T."/>
            <person name="Covas C."/>
            <person name="Cruz A."/>
            <person name="Mendo S."/>
        </authorList>
    </citation>
    <scope>NUCLEOTIDE SEQUENCE [LARGE SCALE GENOMIC DNA]</scope>
    <source>
        <strain evidence="2 3">NL19</strain>
    </source>
</reference>